<proteinExistence type="predicted"/>
<dbReference type="Pfam" id="PF00005">
    <property type="entry name" value="ABC_tran"/>
    <property type="match status" value="1"/>
</dbReference>
<dbReference type="Gene3D" id="3.40.50.300">
    <property type="entry name" value="P-loop containing nucleotide triphosphate hydrolases"/>
    <property type="match status" value="1"/>
</dbReference>
<evidence type="ECO:0000256" key="3">
    <source>
        <dbReference type="ARBA" id="ARBA00022741"/>
    </source>
</evidence>
<dbReference type="InterPro" id="IPR027417">
    <property type="entry name" value="P-loop_NTPase"/>
</dbReference>
<accession>A0A1H3JH11</accession>
<dbReference type="OrthoDB" id="9762778at2"/>
<dbReference type="PROSITE" id="PS00211">
    <property type="entry name" value="ABC_TRANSPORTER_1"/>
    <property type="match status" value="1"/>
</dbReference>
<dbReference type="Pfam" id="PF00664">
    <property type="entry name" value="ABC_membrane"/>
    <property type="match status" value="1"/>
</dbReference>
<sequence length="577" mass="63626">MIKLLKKQYALSEQGAKDMLVGILAVIIQAFGLMAPVGLIYTFTNDYINGVSLQNRIGVYVVGIIACLIFMIFGNYWQYNSSYVSTYKESSKRRISLAEKLRKLPLSFFERKDLADLSSTILADTEVLEHSSSHQIPQFYGSIICTVLVSICLFFYQWKMAIAAVWPIPVAIVIVFTSKKVQKYFVKKHVDAKVDLSEGIQEFIEASRDLKSNNAEKDYLSELDKKIDDVERKAIGNELGSAIFVVSAQILLKFGIATVALVGSSMLIKGELNMIQFVCFLLVASRLYEPMIATLVNLAALNGLQVSVDRMNRIFNTREQNGTSNFNPKGYDIKFNHVGFSYEDGKDVLSDVSFTAKQGEVTALVGPSGGGKTTVSRLAARFWDVDQGKVTIGGVDVSKVEPETLLSVFSIVFQDVTLFNNTVLENIRVGKKDATDEEVYRAARLANCEEFVENLPNGYNTIIGENGSELSGGERQRISIARAFLKDAPIILLDEATASLDVENETKVQSALSRLIKDKTVMVIAHRMRTVAAANKIVVLANGTVAEQGTPSELMKSKGMFSQMVSIQTGDKQSMSA</sequence>
<name>A0A1H3JH11_9FIRM</name>
<keyword evidence="6 7" id="KW-0472">Membrane</keyword>
<dbReference type="Proteomes" id="UP000183918">
    <property type="component" value="Unassembled WGS sequence"/>
</dbReference>
<dbReference type="SUPFAM" id="SSF90123">
    <property type="entry name" value="ABC transporter transmembrane region"/>
    <property type="match status" value="1"/>
</dbReference>
<dbReference type="GO" id="GO:0140359">
    <property type="term" value="F:ABC-type transporter activity"/>
    <property type="evidence" value="ECO:0007669"/>
    <property type="project" value="InterPro"/>
</dbReference>
<comment type="subcellular location">
    <subcellularLocation>
        <location evidence="1">Cell membrane</location>
        <topology evidence="1">Multi-pass membrane protein</topology>
    </subcellularLocation>
</comment>
<evidence type="ECO:0000256" key="7">
    <source>
        <dbReference type="SAM" id="Phobius"/>
    </source>
</evidence>
<keyword evidence="3" id="KW-0547">Nucleotide-binding</keyword>
<keyword evidence="4 10" id="KW-0067">ATP-binding</keyword>
<dbReference type="InterPro" id="IPR036640">
    <property type="entry name" value="ABC1_TM_sf"/>
</dbReference>
<dbReference type="EMBL" id="FNPG01000016">
    <property type="protein sequence ID" value="SDY38805.1"/>
    <property type="molecule type" value="Genomic_DNA"/>
</dbReference>
<evidence type="ECO:0000259" key="8">
    <source>
        <dbReference type="PROSITE" id="PS50893"/>
    </source>
</evidence>
<keyword evidence="2 7" id="KW-0812">Transmembrane</keyword>
<keyword evidence="5 7" id="KW-1133">Transmembrane helix</keyword>
<dbReference type="RefSeq" id="WP_074717521.1">
    <property type="nucleotide sequence ID" value="NZ_FNPG01000016.1"/>
</dbReference>
<dbReference type="GO" id="GO:0005886">
    <property type="term" value="C:plasma membrane"/>
    <property type="evidence" value="ECO:0007669"/>
    <property type="project" value="UniProtKB-SubCell"/>
</dbReference>
<dbReference type="PROSITE" id="PS50929">
    <property type="entry name" value="ABC_TM1F"/>
    <property type="match status" value="1"/>
</dbReference>
<protein>
    <submittedName>
        <fullName evidence="10">ATP-binding cassette, subfamily B</fullName>
    </submittedName>
</protein>
<dbReference type="InterPro" id="IPR003593">
    <property type="entry name" value="AAA+_ATPase"/>
</dbReference>
<evidence type="ECO:0000256" key="4">
    <source>
        <dbReference type="ARBA" id="ARBA00022840"/>
    </source>
</evidence>
<dbReference type="PANTHER" id="PTHR24221:SF397">
    <property type="entry name" value="ABC TRANSPORTER, ATP-BINDING TRANSMEMBRANE PROTEIN"/>
    <property type="match status" value="1"/>
</dbReference>
<feature type="transmembrane region" description="Helical" evidence="7">
    <location>
        <begin position="57"/>
        <end position="77"/>
    </location>
</feature>
<dbReference type="SUPFAM" id="SSF52540">
    <property type="entry name" value="P-loop containing nucleoside triphosphate hydrolases"/>
    <property type="match status" value="1"/>
</dbReference>
<dbReference type="SMART" id="SM00382">
    <property type="entry name" value="AAA"/>
    <property type="match status" value="1"/>
</dbReference>
<dbReference type="CDD" id="cd07346">
    <property type="entry name" value="ABC_6TM_exporters"/>
    <property type="match status" value="1"/>
</dbReference>
<feature type="transmembrane region" description="Helical" evidence="7">
    <location>
        <begin position="20"/>
        <end position="42"/>
    </location>
</feature>
<keyword evidence="11" id="KW-1185">Reference proteome</keyword>
<evidence type="ECO:0000313" key="11">
    <source>
        <dbReference type="Proteomes" id="UP000183918"/>
    </source>
</evidence>
<reference evidence="10 11" key="1">
    <citation type="submission" date="2016-10" db="EMBL/GenBank/DDBJ databases">
        <authorList>
            <person name="de Groot N.N."/>
        </authorList>
    </citation>
    <scope>NUCLEOTIDE SEQUENCE [LARGE SCALE GENOMIC DNA]</scope>
    <source>
        <strain evidence="10 11">DSM 14045</strain>
    </source>
</reference>
<gene>
    <name evidence="10" type="ORF">SAMN02910414_01442</name>
</gene>
<organism evidence="10 11">
    <name type="scientific">Lachnobacterium bovis DSM 14045</name>
    <dbReference type="NCBI Taxonomy" id="1122142"/>
    <lineage>
        <taxon>Bacteria</taxon>
        <taxon>Bacillati</taxon>
        <taxon>Bacillota</taxon>
        <taxon>Clostridia</taxon>
        <taxon>Lachnospirales</taxon>
        <taxon>Lachnospiraceae</taxon>
        <taxon>Lachnobacterium</taxon>
    </lineage>
</organism>
<dbReference type="PROSITE" id="PS50893">
    <property type="entry name" value="ABC_TRANSPORTER_2"/>
    <property type="match status" value="1"/>
</dbReference>
<evidence type="ECO:0000256" key="1">
    <source>
        <dbReference type="ARBA" id="ARBA00004651"/>
    </source>
</evidence>
<evidence type="ECO:0000256" key="6">
    <source>
        <dbReference type="ARBA" id="ARBA00023136"/>
    </source>
</evidence>
<evidence type="ECO:0000256" key="2">
    <source>
        <dbReference type="ARBA" id="ARBA00022692"/>
    </source>
</evidence>
<dbReference type="AlphaFoldDB" id="A0A1H3JH11"/>
<dbReference type="InterPro" id="IPR003439">
    <property type="entry name" value="ABC_transporter-like_ATP-bd"/>
</dbReference>
<dbReference type="PANTHER" id="PTHR24221">
    <property type="entry name" value="ATP-BINDING CASSETTE SUB-FAMILY B"/>
    <property type="match status" value="1"/>
</dbReference>
<dbReference type="GO" id="GO:0005524">
    <property type="term" value="F:ATP binding"/>
    <property type="evidence" value="ECO:0007669"/>
    <property type="project" value="UniProtKB-KW"/>
</dbReference>
<dbReference type="GO" id="GO:0016887">
    <property type="term" value="F:ATP hydrolysis activity"/>
    <property type="evidence" value="ECO:0007669"/>
    <property type="project" value="InterPro"/>
</dbReference>
<dbReference type="GO" id="GO:0034040">
    <property type="term" value="F:ATPase-coupled lipid transmembrane transporter activity"/>
    <property type="evidence" value="ECO:0007669"/>
    <property type="project" value="TreeGrafter"/>
</dbReference>
<dbReference type="InterPro" id="IPR039421">
    <property type="entry name" value="Type_1_exporter"/>
</dbReference>
<evidence type="ECO:0000313" key="10">
    <source>
        <dbReference type="EMBL" id="SDY38805.1"/>
    </source>
</evidence>
<dbReference type="Gene3D" id="1.20.1560.10">
    <property type="entry name" value="ABC transporter type 1, transmembrane domain"/>
    <property type="match status" value="1"/>
</dbReference>
<dbReference type="FunFam" id="3.40.50.300:FF:001443">
    <property type="entry name" value="ABC transporter, ATP-binding protein"/>
    <property type="match status" value="1"/>
</dbReference>
<feature type="transmembrane region" description="Helical" evidence="7">
    <location>
        <begin position="139"/>
        <end position="156"/>
    </location>
</feature>
<dbReference type="STRING" id="1122142.SAMN02910414_01442"/>
<feature type="domain" description="ABC transmembrane type-1" evidence="9">
    <location>
        <begin position="20"/>
        <end position="303"/>
    </location>
</feature>
<dbReference type="InterPro" id="IPR011527">
    <property type="entry name" value="ABC1_TM_dom"/>
</dbReference>
<dbReference type="InterPro" id="IPR017871">
    <property type="entry name" value="ABC_transporter-like_CS"/>
</dbReference>
<feature type="domain" description="ABC transporter" evidence="8">
    <location>
        <begin position="333"/>
        <end position="567"/>
    </location>
</feature>
<evidence type="ECO:0000259" key="9">
    <source>
        <dbReference type="PROSITE" id="PS50929"/>
    </source>
</evidence>
<feature type="transmembrane region" description="Helical" evidence="7">
    <location>
        <begin position="242"/>
        <end position="268"/>
    </location>
</feature>
<feature type="transmembrane region" description="Helical" evidence="7">
    <location>
        <begin position="162"/>
        <end position="178"/>
    </location>
</feature>
<evidence type="ECO:0000256" key="5">
    <source>
        <dbReference type="ARBA" id="ARBA00022989"/>
    </source>
</evidence>